<feature type="transmembrane region" description="Helical" evidence="1">
    <location>
        <begin position="42"/>
        <end position="59"/>
    </location>
</feature>
<feature type="transmembrane region" description="Helical" evidence="1">
    <location>
        <begin position="315"/>
        <end position="336"/>
    </location>
</feature>
<feature type="transmembrane region" description="Helical" evidence="1">
    <location>
        <begin position="113"/>
        <end position="133"/>
    </location>
</feature>
<protein>
    <submittedName>
        <fullName evidence="2">Polysaccharide biosynthesis protein</fullName>
    </submittedName>
</protein>
<comment type="caution">
    <text evidence="2">The sequence shown here is derived from an EMBL/GenBank/DDBJ whole genome shotgun (WGS) entry which is preliminary data.</text>
</comment>
<keyword evidence="1" id="KW-0812">Transmembrane</keyword>
<dbReference type="RefSeq" id="WP_137637857.1">
    <property type="nucleotide sequence ID" value="NZ_BJDN01000014.1"/>
</dbReference>
<proteinExistence type="predicted"/>
<gene>
    <name evidence="2" type="ORF">ACFQZ7_07830</name>
</gene>
<dbReference type="EMBL" id="JBHTIO010000038">
    <property type="protein sequence ID" value="MFD0897648.1"/>
    <property type="molecule type" value="Genomic_DNA"/>
</dbReference>
<name>A0ABW3EBI9_9LACO</name>
<feature type="transmembrane region" description="Helical" evidence="1">
    <location>
        <begin position="89"/>
        <end position="106"/>
    </location>
</feature>
<reference evidence="3" key="1">
    <citation type="journal article" date="2019" name="Int. J. Syst. Evol. Microbiol.">
        <title>The Global Catalogue of Microorganisms (GCM) 10K type strain sequencing project: providing services to taxonomists for standard genome sequencing and annotation.</title>
        <authorList>
            <consortium name="The Broad Institute Genomics Platform"/>
            <consortium name="The Broad Institute Genome Sequencing Center for Infectious Disease"/>
            <person name="Wu L."/>
            <person name="Ma J."/>
        </authorList>
    </citation>
    <scope>NUCLEOTIDE SEQUENCE [LARGE SCALE GENOMIC DNA]</scope>
    <source>
        <strain evidence="3">CCM 8925</strain>
    </source>
</reference>
<evidence type="ECO:0000313" key="3">
    <source>
        <dbReference type="Proteomes" id="UP001597104"/>
    </source>
</evidence>
<feature type="transmembrane region" description="Helical" evidence="1">
    <location>
        <begin position="12"/>
        <end position="30"/>
    </location>
</feature>
<keyword evidence="1" id="KW-1133">Transmembrane helix</keyword>
<keyword evidence="3" id="KW-1185">Reference proteome</keyword>
<feature type="transmembrane region" description="Helical" evidence="1">
    <location>
        <begin position="177"/>
        <end position="194"/>
    </location>
</feature>
<accession>A0ABW3EBI9</accession>
<organism evidence="2 3">
    <name type="scientific">Loigolactobacillus binensis</name>
    <dbReference type="NCBI Taxonomy" id="2559922"/>
    <lineage>
        <taxon>Bacteria</taxon>
        <taxon>Bacillati</taxon>
        <taxon>Bacillota</taxon>
        <taxon>Bacilli</taxon>
        <taxon>Lactobacillales</taxon>
        <taxon>Lactobacillaceae</taxon>
        <taxon>Loigolactobacillus</taxon>
    </lineage>
</organism>
<feature type="transmembrane region" description="Helical" evidence="1">
    <location>
        <begin position="153"/>
        <end position="170"/>
    </location>
</feature>
<feature type="transmembrane region" description="Helical" evidence="1">
    <location>
        <begin position="66"/>
        <end position="83"/>
    </location>
</feature>
<dbReference type="Proteomes" id="UP001597104">
    <property type="component" value="Unassembled WGS sequence"/>
</dbReference>
<keyword evidence="1" id="KW-0472">Membrane</keyword>
<feature type="transmembrane region" description="Helical" evidence="1">
    <location>
        <begin position="223"/>
        <end position="248"/>
    </location>
</feature>
<sequence>MLTKSTASRITATGVYLTGFGLFFSYAFFATSMYNDYLPPRFELIVLALVLPLLLGKILAFDHYQLGQWLLILTGLALIAVVARTSGRYILLAVYLLVIGARRVSFERIAQTALLVGLATFVLIFASSLLGLIPNLRFMRAGTYRNSFGIQYPTDFAAHVLYLLLTYAAVKKGRFQWYDWLIGVVAAWFVQVYSDARLDTILIGILLVLLLGYQLIRHGKRLAIWLSWISIGAMPLGAALSLGLSYFYDPKVKWLADLNHLLSSRLQLGREAFNRYDPKWLGQVVQVNGWGGTEGFKKFTGQIAQSQYFFIDSSYLTVLLSFGIIVAVILLGGYVWFMWREVRQRDYLLPLLIAVTAISCIIDQHLLDLSYNIFLLALLADTESFALPATAWKRGIS</sequence>
<evidence type="ECO:0000256" key="1">
    <source>
        <dbReference type="SAM" id="Phobius"/>
    </source>
</evidence>
<evidence type="ECO:0000313" key="2">
    <source>
        <dbReference type="EMBL" id="MFD0897648.1"/>
    </source>
</evidence>
<feature type="transmembrane region" description="Helical" evidence="1">
    <location>
        <begin position="200"/>
        <end position="216"/>
    </location>
</feature>